<dbReference type="Gene3D" id="3.40.50.300">
    <property type="entry name" value="P-loop containing nucleotide triphosphate hydrolases"/>
    <property type="match status" value="1"/>
</dbReference>
<proteinExistence type="predicted"/>
<dbReference type="OrthoDB" id="1201990at2"/>
<dbReference type="Proteomes" id="UP000051679">
    <property type="component" value="Unassembled WGS sequence"/>
</dbReference>
<sequence>MKIMVIGNAGTGKSTFTRMLAKETGYPVLALDQVWHAMDYSAAAKVQLAQVQSDFMATNGDWIIDGNYSGTMPVRLAQADVVVLLKCPRVVSIARVIRRSLRFRRDPATRPDMNPEFKEHFDRDYLDFMFFIWGYPRRFKQHTAPLLQEFHGRYGIMTARNQRQKAARMRQLIALD</sequence>
<dbReference type="GO" id="GO:0006576">
    <property type="term" value="P:biogenic amine metabolic process"/>
    <property type="evidence" value="ECO:0007669"/>
    <property type="project" value="InterPro"/>
</dbReference>
<dbReference type="AlphaFoldDB" id="A0A0R1ZKG3"/>
<dbReference type="EMBL" id="AYYO01000022">
    <property type="protein sequence ID" value="KRM55457.1"/>
    <property type="molecule type" value="Genomic_DNA"/>
</dbReference>
<evidence type="ECO:0008006" key="3">
    <source>
        <dbReference type="Google" id="ProtNLM"/>
    </source>
</evidence>
<reference evidence="1 2" key="1">
    <citation type="journal article" date="2015" name="Genome Announc.">
        <title>Expanding the biotechnology potential of lactobacilli through comparative genomics of 213 strains and associated genera.</title>
        <authorList>
            <person name="Sun Z."/>
            <person name="Harris H.M."/>
            <person name="McCann A."/>
            <person name="Guo C."/>
            <person name="Argimon S."/>
            <person name="Zhang W."/>
            <person name="Yang X."/>
            <person name="Jeffery I.B."/>
            <person name="Cooney J.C."/>
            <person name="Kagawa T.F."/>
            <person name="Liu W."/>
            <person name="Song Y."/>
            <person name="Salvetti E."/>
            <person name="Wrobel A."/>
            <person name="Rasinkangas P."/>
            <person name="Parkhill J."/>
            <person name="Rea M.C."/>
            <person name="O'Sullivan O."/>
            <person name="Ritari J."/>
            <person name="Douillard F.P."/>
            <person name="Paul Ross R."/>
            <person name="Yang R."/>
            <person name="Briner A.E."/>
            <person name="Felis G.E."/>
            <person name="de Vos W.M."/>
            <person name="Barrangou R."/>
            <person name="Klaenhammer T.R."/>
            <person name="Caufield P.W."/>
            <person name="Cui Y."/>
            <person name="Zhang H."/>
            <person name="O'Toole P.W."/>
        </authorList>
    </citation>
    <scope>NUCLEOTIDE SEQUENCE [LARGE SCALE GENOMIC DNA]</scope>
    <source>
        <strain evidence="1 2">DSM 20505</strain>
    </source>
</reference>
<evidence type="ECO:0000313" key="1">
    <source>
        <dbReference type="EMBL" id="KRM55457.1"/>
    </source>
</evidence>
<dbReference type="SUPFAM" id="SSF52540">
    <property type="entry name" value="P-loop containing nucleoside triphosphate hydrolases"/>
    <property type="match status" value="1"/>
</dbReference>
<dbReference type="Pfam" id="PF10662">
    <property type="entry name" value="PduV-EutP"/>
    <property type="match status" value="1"/>
</dbReference>
<dbReference type="InterPro" id="IPR052922">
    <property type="entry name" value="Cytidylate_Kinase-2"/>
</dbReference>
<evidence type="ECO:0000313" key="2">
    <source>
        <dbReference type="Proteomes" id="UP000051679"/>
    </source>
</evidence>
<keyword evidence="2" id="KW-1185">Reference proteome</keyword>
<dbReference type="PATRIC" id="fig|1291052.5.peg.1370"/>
<gene>
    <name evidence="1" type="ORF">FC18_GL001352</name>
</gene>
<dbReference type="PANTHER" id="PTHR37816:SF3">
    <property type="entry name" value="MODULATES DNA TOPOLOGY"/>
    <property type="match status" value="1"/>
</dbReference>
<dbReference type="STRING" id="1291052.FC18_GL001352"/>
<dbReference type="InterPro" id="IPR027417">
    <property type="entry name" value="P-loop_NTPase"/>
</dbReference>
<dbReference type="RefSeq" id="WP_054678268.1">
    <property type="nucleotide sequence ID" value="NZ_AYYO01000022.1"/>
</dbReference>
<comment type="caution">
    <text evidence="1">The sequence shown here is derived from an EMBL/GenBank/DDBJ whole genome shotgun (WGS) entry which is preliminary data.</text>
</comment>
<organism evidence="1 2">
    <name type="scientific">Lacticaseibacillus sharpeae JCM 1186 = DSM 20505</name>
    <dbReference type="NCBI Taxonomy" id="1291052"/>
    <lineage>
        <taxon>Bacteria</taxon>
        <taxon>Bacillati</taxon>
        <taxon>Bacillota</taxon>
        <taxon>Bacilli</taxon>
        <taxon>Lactobacillales</taxon>
        <taxon>Lactobacillaceae</taxon>
        <taxon>Lacticaseibacillus</taxon>
    </lineage>
</organism>
<protein>
    <recommendedName>
        <fullName evidence="3">DNA topology modulation protein</fullName>
    </recommendedName>
</protein>
<name>A0A0R1ZKG3_9LACO</name>
<dbReference type="PANTHER" id="PTHR37816">
    <property type="entry name" value="YALI0E33011P"/>
    <property type="match status" value="1"/>
</dbReference>
<dbReference type="InterPro" id="IPR012381">
    <property type="entry name" value="EutP_PduV"/>
</dbReference>
<dbReference type="GO" id="GO:0005524">
    <property type="term" value="F:ATP binding"/>
    <property type="evidence" value="ECO:0007669"/>
    <property type="project" value="InterPro"/>
</dbReference>
<accession>A0A0R1ZKG3</accession>